<organism evidence="2 3">
    <name type="scientific">Dendrothele bispora (strain CBS 962.96)</name>
    <dbReference type="NCBI Taxonomy" id="1314807"/>
    <lineage>
        <taxon>Eukaryota</taxon>
        <taxon>Fungi</taxon>
        <taxon>Dikarya</taxon>
        <taxon>Basidiomycota</taxon>
        <taxon>Agaricomycotina</taxon>
        <taxon>Agaricomycetes</taxon>
        <taxon>Agaricomycetidae</taxon>
        <taxon>Agaricales</taxon>
        <taxon>Agaricales incertae sedis</taxon>
        <taxon>Dendrothele</taxon>
    </lineage>
</organism>
<feature type="region of interest" description="Disordered" evidence="1">
    <location>
        <begin position="1"/>
        <end position="26"/>
    </location>
</feature>
<proteinExistence type="predicted"/>
<reference evidence="2 3" key="1">
    <citation type="journal article" date="2019" name="Nat. Ecol. Evol.">
        <title>Megaphylogeny resolves global patterns of mushroom evolution.</title>
        <authorList>
            <person name="Varga T."/>
            <person name="Krizsan K."/>
            <person name="Foldi C."/>
            <person name="Dima B."/>
            <person name="Sanchez-Garcia M."/>
            <person name="Sanchez-Ramirez S."/>
            <person name="Szollosi G.J."/>
            <person name="Szarkandi J.G."/>
            <person name="Papp V."/>
            <person name="Albert L."/>
            <person name="Andreopoulos W."/>
            <person name="Angelini C."/>
            <person name="Antonin V."/>
            <person name="Barry K.W."/>
            <person name="Bougher N.L."/>
            <person name="Buchanan P."/>
            <person name="Buyck B."/>
            <person name="Bense V."/>
            <person name="Catcheside P."/>
            <person name="Chovatia M."/>
            <person name="Cooper J."/>
            <person name="Damon W."/>
            <person name="Desjardin D."/>
            <person name="Finy P."/>
            <person name="Geml J."/>
            <person name="Haridas S."/>
            <person name="Hughes K."/>
            <person name="Justo A."/>
            <person name="Karasinski D."/>
            <person name="Kautmanova I."/>
            <person name="Kiss B."/>
            <person name="Kocsube S."/>
            <person name="Kotiranta H."/>
            <person name="LaButti K.M."/>
            <person name="Lechner B.E."/>
            <person name="Liimatainen K."/>
            <person name="Lipzen A."/>
            <person name="Lukacs Z."/>
            <person name="Mihaltcheva S."/>
            <person name="Morgado L.N."/>
            <person name="Niskanen T."/>
            <person name="Noordeloos M.E."/>
            <person name="Ohm R.A."/>
            <person name="Ortiz-Santana B."/>
            <person name="Ovrebo C."/>
            <person name="Racz N."/>
            <person name="Riley R."/>
            <person name="Savchenko A."/>
            <person name="Shiryaev A."/>
            <person name="Soop K."/>
            <person name="Spirin V."/>
            <person name="Szebenyi C."/>
            <person name="Tomsovsky M."/>
            <person name="Tulloss R.E."/>
            <person name="Uehling J."/>
            <person name="Grigoriev I.V."/>
            <person name="Vagvolgyi C."/>
            <person name="Papp T."/>
            <person name="Martin F.M."/>
            <person name="Miettinen O."/>
            <person name="Hibbett D.S."/>
            <person name="Nagy L.G."/>
        </authorList>
    </citation>
    <scope>NUCLEOTIDE SEQUENCE [LARGE SCALE GENOMIC DNA]</scope>
    <source>
        <strain evidence="2 3">CBS 962.96</strain>
    </source>
</reference>
<gene>
    <name evidence="2" type="ORF">K435DRAFT_456868</name>
</gene>
<protein>
    <submittedName>
        <fullName evidence="2">Uncharacterized protein</fullName>
    </submittedName>
</protein>
<sequence length="89" mass="9503">MGSMWCGDSGGGLEEEEEDLSATNSMAGLSTLPLRKAELRFNQSSDLSGRDLVEFVSGVSDTLTHLECSSYVEESATLLDALTASNERP</sequence>
<evidence type="ECO:0000313" key="3">
    <source>
        <dbReference type="Proteomes" id="UP000297245"/>
    </source>
</evidence>
<accession>A0A4S8L305</accession>
<evidence type="ECO:0000256" key="1">
    <source>
        <dbReference type="SAM" id="MobiDB-lite"/>
    </source>
</evidence>
<dbReference type="EMBL" id="ML179737">
    <property type="protein sequence ID" value="THU82358.1"/>
    <property type="molecule type" value="Genomic_DNA"/>
</dbReference>
<name>A0A4S8L305_DENBC</name>
<keyword evidence="3" id="KW-1185">Reference proteome</keyword>
<dbReference type="Proteomes" id="UP000297245">
    <property type="component" value="Unassembled WGS sequence"/>
</dbReference>
<evidence type="ECO:0000313" key="2">
    <source>
        <dbReference type="EMBL" id="THU82358.1"/>
    </source>
</evidence>
<dbReference type="AlphaFoldDB" id="A0A4S8L305"/>